<keyword evidence="9" id="KW-0378">Hydrolase</keyword>
<keyword evidence="4 7" id="KW-0812">Transmembrane</keyword>
<keyword evidence="6 7" id="KW-0472">Membrane</keyword>
<dbReference type="EC" id="3.6.1.27" evidence="9"/>
<organism evidence="9 10">
    <name type="scientific">Microlunatus kandeliicorticis</name>
    <dbReference type="NCBI Taxonomy" id="1759536"/>
    <lineage>
        <taxon>Bacteria</taxon>
        <taxon>Bacillati</taxon>
        <taxon>Actinomycetota</taxon>
        <taxon>Actinomycetes</taxon>
        <taxon>Propionibacteriales</taxon>
        <taxon>Propionibacteriaceae</taxon>
        <taxon>Microlunatus</taxon>
    </lineage>
</organism>
<evidence type="ECO:0000256" key="5">
    <source>
        <dbReference type="ARBA" id="ARBA00022989"/>
    </source>
</evidence>
<gene>
    <name evidence="9" type="ORF">FHX74_001037</name>
</gene>
<protein>
    <submittedName>
        <fullName evidence="9">Undecaprenyl-diphosphatase</fullName>
        <ecNumber evidence="9">3.6.1.27</ecNumber>
    </submittedName>
</protein>
<evidence type="ECO:0000256" key="6">
    <source>
        <dbReference type="ARBA" id="ARBA00023136"/>
    </source>
</evidence>
<evidence type="ECO:0000256" key="1">
    <source>
        <dbReference type="ARBA" id="ARBA00004651"/>
    </source>
</evidence>
<name>A0A7W3IQL3_9ACTN</name>
<dbReference type="GO" id="GO:0005886">
    <property type="term" value="C:plasma membrane"/>
    <property type="evidence" value="ECO:0007669"/>
    <property type="project" value="UniProtKB-SubCell"/>
</dbReference>
<reference evidence="9 10" key="1">
    <citation type="submission" date="2020-07" db="EMBL/GenBank/DDBJ databases">
        <title>Sequencing the genomes of 1000 actinobacteria strains.</title>
        <authorList>
            <person name="Klenk H.-P."/>
        </authorList>
    </citation>
    <scope>NUCLEOTIDE SEQUENCE [LARGE SCALE GENOMIC DNA]</scope>
    <source>
        <strain evidence="9 10">DSM 100723</strain>
    </source>
</reference>
<comment type="similarity">
    <text evidence="2">Belongs to the DedA family.</text>
</comment>
<evidence type="ECO:0000313" key="10">
    <source>
        <dbReference type="Proteomes" id="UP000523079"/>
    </source>
</evidence>
<feature type="transmembrane region" description="Helical" evidence="7">
    <location>
        <begin position="142"/>
        <end position="165"/>
    </location>
</feature>
<dbReference type="Proteomes" id="UP000523079">
    <property type="component" value="Unassembled WGS sequence"/>
</dbReference>
<evidence type="ECO:0000256" key="3">
    <source>
        <dbReference type="ARBA" id="ARBA00022475"/>
    </source>
</evidence>
<dbReference type="PANTHER" id="PTHR42709:SF6">
    <property type="entry name" value="UNDECAPRENYL PHOSPHATE TRANSPORTER A"/>
    <property type="match status" value="1"/>
</dbReference>
<keyword evidence="3" id="KW-1003">Cell membrane</keyword>
<accession>A0A7W3IQL3</accession>
<comment type="caution">
    <text evidence="9">The sequence shown here is derived from an EMBL/GenBank/DDBJ whole genome shotgun (WGS) entry which is preliminary data.</text>
</comment>
<evidence type="ECO:0000256" key="4">
    <source>
        <dbReference type="ARBA" id="ARBA00022692"/>
    </source>
</evidence>
<feature type="transmembrane region" description="Helical" evidence="7">
    <location>
        <begin position="177"/>
        <end position="196"/>
    </location>
</feature>
<dbReference type="GO" id="GO:0050380">
    <property type="term" value="F:undecaprenyl-diphosphatase activity"/>
    <property type="evidence" value="ECO:0007669"/>
    <property type="project" value="UniProtKB-EC"/>
</dbReference>
<sequence>MVNRLMDVLLTVPPWLALVAVFLFPALEASVFVGVVVPGEIAIVLGGVLAHEQRLPLAAVLGAAAAGAVLGDTVGYAVGARHGSALLARIPDRLLPPRHVDRGTGLIRRLGGRAVFAGRWTASLRALIPGLSGLSSVPYRTFAVWNLVGGTTWAVAFVLLGYLAGAQYRRFEGYANTIGLAALGLVVALAVGRWLVGRRRRAARATGERGATEDGGVTEAVERS</sequence>
<dbReference type="EMBL" id="JACGWT010000002">
    <property type="protein sequence ID" value="MBA8793432.1"/>
    <property type="molecule type" value="Genomic_DNA"/>
</dbReference>
<evidence type="ECO:0000313" key="9">
    <source>
        <dbReference type="EMBL" id="MBA8793432.1"/>
    </source>
</evidence>
<proteinExistence type="inferred from homology"/>
<feature type="domain" description="VTT" evidence="8">
    <location>
        <begin position="37"/>
        <end position="162"/>
    </location>
</feature>
<dbReference type="InterPro" id="IPR032816">
    <property type="entry name" value="VTT_dom"/>
</dbReference>
<evidence type="ECO:0000259" key="8">
    <source>
        <dbReference type="Pfam" id="PF09335"/>
    </source>
</evidence>
<evidence type="ECO:0000256" key="2">
    <source>
        <dbReference type="ARBA" id="ARBA00010792"/>
    </source>
</evidence>
<dbReference type="InterPro" id="IPR051311">
    <property type="entry name" value="DedA_domain"/>
</dbReference>
<keyword evidence="5 7" id="KW-1133">Transmembrane helix</keyword>
<comment type="subcellular location">
    <subcellularLocation>
        <location evidence="1">Cell membrane</location>
        <topology evidence="1">Multi-pass membrane protein</topology>
    </subcellularLocation>
</comment>
<keyword evidence="10" id="KW-1185">Reference proteome</keyword>
<evidence type="ECO:0000256" key="7">
    <source>
        <dbReference type="SAM" id="Phobius"/>
    </source>
</evidence>
<dbReference type="Pfam" id="PF09335">
    <property type="entry name" value="VTT_dom"/>
    <property type="match status" value="1"/>
</dbReference>
<dbReference type="RefSeq" id="WP_220483559.1">
    <property type="nucleotide sequence ID" value="NZ_JACGWT010000002.1"/>
</dbReference>
<dbReference type="PANTHER" id="PTHR42709">
    <property type="entry name" value="ALKALINE PHOSPHATASE LIKE PROTEIN"/>
    <property type="match status" value="1"/>
</dbReference>
<dbReference type="AlphaFoldDB" id="A0A7W3IQL3"/>